<protein>
    <submittedName>
        <fullName evidence="6">PmoA family protein</fullName>
    </submittedName>
</protein>
<dbReference type="NCBIfam" id="TIGR02604">
    <property type="entry name" value="Piru_Ver_Nterm"/>
    <property type="match status" value="1"/>
</dbReference>
<evidence type="ECO:0000256" key="1">
    <source>
        <dbReference type="ARBA" id="ARBA00022617"/>
    </source>
</evidence>
<dbReference type="InterPro" id="IPR011041">
    <property type="entry name" value="Quinoprot_gluc/sorb_DH_b-prop"/>
</dbReference>
<dbReference type="RefSeq" id="WP_222581204.1">
    <property type="nucleotide sequence ID" value="NZ_JAHVHU010000016.1"/>
</dbReference>
<name>A0A953LBE2_9BACT</name>
<keyword evidence="1 4" id="KW-0349">Heme</keyword>
<dbReference type="SUPFAM" id="SSF50952">
    <property type="entry name" value="Soluble quinoprotein glucose dehydrogenase"/>
    <property type="match status" value="1"/>
</dbReference>
<organism evidence="6 7">
    <name type="scientific">Membranihabitans marinus</name>
    <dbReference type="NCBI Taxonomy" id="1227546"/>
    <lineage>
        <taxon>Bacteria</taxon>
        <taxon>Pseudomonadati</taxon>
        <taxon>Bacteroidota</taxon>
        <taxon>Saprospiria</taxon>
        <taxon>Saprospirales</taxon>
        <taxon>Saprospiraceae</taxon>
        <taxon>Membranihabitans</taxon>
    </lineage>
</organism>
<dbReference type="InterPro" id="IPR011989">
    <property type="entry name" value="ARM-like"/>
</dbReference>
<dbReference type="PROSITE" id="PS51007">
    <property type="entry name" value="CYTC"/>
    <property type="match status" value="1"/>
</dbReference>
<dbReference type="GO" id="GO:0020037">
    <property type="term" value="F:heme binding"/>
    <property type="evidence" value="ECO:0007669"/>
    <property type="project" value="InterPro"/>
</dbReference>
<dbReference type="GO" id="GO:0009055">
    <property type="term" value="F:electron transfer activity"/>
    <property type="evidence" value="ECO:0007669"/>
    <property type="project" value="InterPro"/>
</dbReference>
<feature type="domain" description="Cytochrome c" evidence="5">
    <location>
        <begin position="1161"/>
        <end position="1293"/>
    </location>
</feature>
<evidence type="ECO:0000256" key="2">
    <source>
        <dbReference type="ARBA" id="ARBA00022723"/>
    </source>
</evidence>
<dbReference type="SUPFAM" id="SSF48371">
    <property type="entry name" value="ARM repeat"/>
    <property type="match status" value="1"/>
</dbReference>
<dbReference type="Gene3D" id="1.10.760.10">
    <property type="entry name" value="Cytochrome c-like domain"/>
    <property type="match status" value="1"/>
</dbReference>
<evidence type="ECO:0000259" key="5">
    <source>
        <dbReference type="PROSITE" id="PS51007"/>
    </source>
</evidence>
<dbReference type="Pfam" id="PF23500">
    <property type="entry name" value="DUF7133"/>
    <property type="match status" value="1"/>
</dbReference>
<dbReference type="PROSITE" id="PS51257">
    <property type="entry name" value="PROKAR_LIPOPROTEIN"/>
    <property type="match status" value="1"/>
</dbReference>
<sequence length="1293" mass="145701">MSMIRALTLLIGITLLTACRSKHKQEATASSKSISSFHIEISEDKFEVFRDSGATAIVTQNIKPNFRPYIHPILAPGTDVELTQFSPGHHKHQTGLFWGFTRVNGTGAEPEELNEWFYNPEKPAEIKKKIGRDFYHNPNGDYWQKVSSEVLKQEGEQVKWQTVYHMLDESKTPILKETQTWSLTMQDDKYLLNLDWEGEALTDIVVNEFNYGGLFLRMPWKEGVEGEVVNAARQRNEKAEGQRAMWVDVGMEVDGLEDWGHIAILDHKENQGFPQSWRVDGQLGVGPAVSRQGDWNIKKGTTKQFQNQIIAYTGELDDREMDHLWGEYVEDQGMYNTAALWKIAQQEGLEAKFLNPEEAVDAMTVKHGYKVNAYASEPMITQPMAFCWDDQGRMWIAENRDYESRGDGFSNSGDSRILILEDTNRDGVADTKKVFMEGLAFPSAIAVGHGGIYVGAPPNLLFIPNKNDVADEENIEVLLTGWGIRDRHETINSLHWGPDGWLYGLEGYATPSKIRKPKEEGRIYKHRDAFPENLLEADGVYIDGGVWRYHPFKDRFEVVAHGFSNPWGIDYNSKGELFITACVIPHVFHIMQGGFYHRQGGQHVNPYVYEDIKTIVDHRHRSAHGGARIYQSDAFPEEQHGRLFMANIHDHAVLTDVLDTNGSGFTATHGEEFMAANNAQFVGFSMEVGPGGNVYVLDWHDADICGSSVLNKNTGRVYRIAPEESQATNWPGRYDDLNLRTDSELAELQRSKSNWHAQRARIILQYRASKRAVDNNAVSNLNDLLANDPNEDLRLRALWTLQVTRNLSEERLIDLLNDKDVYVRAWAIQFLVEDDPRSSIAIKRMKELAKNDRSPVVRRFLAGALQRINEEDRWGIAEKLVGRQEDANDVNIPLMLWFGIEPLIAKQPTMALNLAAESKIPSIRRKIARRLVDGGKMKELVAGIGEKSGAQLELLEGMLAGIEGNADLKTPENWPKVYQHLSKDAELSRVADEIAQRFGNAVLTQKSLTTIRNAGAETEEKIKSIRALAEQQNTELIWMISDLLQQSDLRLETIKAIASYNNQHLGQVLYDKYGTLSEIEKQEAILTLASRPRYGRILLDGLKSGEVPKEDIPAHAVLQLRAVLGNGFVEVWGPIDDVSRTVQKDYEKYSELLSEDAIANSSPTKGEEVYKKTCSACHIMHGEGGEIGPELTGSNRTNTTYLLSNILDPSGDVQDDYKLVVITTQGGRTYSGNIIGEDDRNLTLRVVGQEPIVISKSQIRTRDVSQKSMMPEGLLNNLTEQEVLDLVAYLKKD</sequence>
<dbReference type="InterPro" id="IPR036909">
    <property type="entry name" value="Cyt_c-like_dom_sf"/>
</dbReference>
<dbReference type="PANTHER" id="PTHR33546:SF1">
    <property type="entry name" value="LARGE, MULTIFUNCTIONAL SECRETED PROTEIN"/>
    <property type="match status" value="1"/>
</dbReference>
<dbReference type="Pfam" id="PF14100">
    <property type="entry name" value="DUF6807"/>
    <property type="match status" value="1"/>
</dbReference>
<dbReference type="InterPro" id="IPR009056">
    <property type="entry name" value="Cyt_c-like_dom"/>
</dbReference>
<gene>
    <name evidence="6" type="ORF">KUV50_16055</name>
</gene>
<dbReference type="InterPro" id="IPR011042">
    <property type="entry name" value="6-blade_b-propeller_TolB-like"/>
</dbReference>
<dbReference type="InterPro" id="IPR016024">
    <property type="entry name" value="ARM-type_fold"/>
</dbReference>
<reference evidence="6" key="1">
    <citation type="submission" date="2021-06" db="EMBL/GenBank/DDBJ databases">
        <title>44 bacteria genomes isolated from Dapeng, Shenzhen.</title>
        <authorList>
            <person name="Zheng W."/>
            <person name="Yu S."/>
            <person name="Huang Y."/>
        </authorList>
    </citation>
    <scope>NUCLEOTIDE SEQUENCE</scope>
    <source>
        <strain evidence="6">DP5N28-2</strain>
    </source>
</reference>
<dbReference type="Gene3D" id="1.25.10.10">
    <property type="entry name" value="Leucine-rich Repeat Variant"/>
    <property type="match status" value="1"/>
</dbReference>
<dbReference type="GO" id="GO:0046872">
    <property type="term" value="F:metal ion binding"/>
    <property type="evidence" value="ECO:0007669"/>
    <property type="project" value="UniProtKB-KW"/>
</dbReference>
<dbReference type="InterPro" id="IPR013427">
    <property type="entry name" value="Haem-bd_dom_put"/>
</dbReference>
<dbReference type="Pfam" id="PF00034">
    <property type="entry name" value="Cytochrom_C"/>
    <property type="match status" value="1"/>
</dbReference>
<evidence type="ECO:0000313" key="6">
    <source>
        <dbReference type="EMBL" id="MBY5959668.1"/>
    </source>
</evidence>
<dbReference type="InterPro" id="IPR013428">
    <property type="entry name" value="Membrane-bound_put_N"/>
</dbReference>
<keyword evidence="2 4" id="KW-0479">Metal-binding</keyword>
<proteinExistence type="predicted"/>
<evidence type="ECO:0000256" key="4">
    <source>
        <dbReference type="PROSITE-ProRule" id="PRU00433"/>
    </source>
</evidence>
<dbReference type="Pfam" id="PF13646">
    <property type="entry name" value="HEAT_2"/>
    <property type="match status" value="1"/>
</dbReference>
<accession>A0A953LBE2</accession>
<dbReference type="Gene3D" id="2.120.10.30">
    <property type="entry name" value="TolB, C-terminal domain"/>
    <property type="match status" value="1"/>
</dbReference>
<keyword evidence="3 4" id="KW-0408">Iron</keyword>
<dbReference type="Proteomes" id="UP000753961">
    <property type="component" value="Unassembled WGS sequence"/>
</dbReference>
<dbReference type="SUPFAM" id="SSF46626">
    <property type="entry name" value="Cytochrome c"/>
    <property type="match status" value="1"/>
</dbReference>
<dbReference type="EMBL" id="JAHVHU010000016">
    <property type="protein sequence ID" value="MBY5959668.1"/>
    <property type="molecule type" value="Genomic_DNA"/>
</dbReference>
<dbReference type="NCBIfam" id="TIGR02603">
    <property type="entry name" value="CxxCH_TIGR02603"/>
    <property type="match status" value="1"/>
</dbReference>
<dbReference type="PANTHER" id="PTHR33546">
    <property type="entry name" value="LARGE, MULTIFUNCTIONAL SECRETED PROTEIN-RELATED"/>
    <property type="match status" value="1"/>
</dbReference>
<evidence type="ECO:0000313" key="7">
    <source>
        <dbReference type="Proteomes" id="UP000753961"/>
    </source>
</evidence>
<comment type="caution">
    <text evidence="6">The sequence shown here is derived from an EMBL/GenBank/DDBJ whole genome shotgun (WGS) entry which is preliminary data.</text>
</comment>
<dbReference type="InterPro" id="IPR029475">
    <property type="entry name" value="DUF6807"/>
</dbReference>
<evidence type="ECO:0000256" key="3">
    <source>
        <dbReference type="ARBA" id="ARBA00023004"/>
    </source>
</evidence>
<dbReference type="InterPro" id="IPR055557">
    <property type="entry name" value="DUF7133"/>
</dbReference>
<keyword evidence="7" id="KW-1185">Reference proteome</keyword>